<evidence type="ECO:0000256" key="1">
    <source>
        <dbReference type="ARBA" id="ARBA00012771"/>
    </source>
</evidence>
<dbReference type="PROSITE" id="PS00092">
    <property type="entry name" value="N6_MTASE"/>
    <property type="match status" value="1"/>
</dbReference>
<gene>
    <name evidence="8" type="ORF">IAC61_03670</name>
</gene>
<dbReference type="InterPro" id="IPR007848">
    <property type="entry name" value="Small_mtfrase_dom"/>
</dbReference>
<sequence>MAKVIDVYSKAVNEGKEAGVYSSDIRVLLAFDLGFATEIEVLLHKDDEMDEKKIQLFNAQLARLLNNEPVEYIVNECKFLEFKLFVDNRVLIPRMETQEMLAILSERILDYYDPRNYLVAADVGTGSGCLAIALKSYFPNWLVNASDISEKALEVAKINVDRHNTRVKLLQGDALTPYIEEKMKLDVIVCNPPYIASRERVQSSVKDFEPETALYLDKENSVYEKVFRDIGKVKKGSILLCFEIDDDIVSFLNGLIDRHIKPIYKAEIDYIKDMNGFDRFLFIYLE</sequence>
<feature type="domain" description="Release factor glutamine methyltransferase N-terminal" evidence="7">
    <location>
        <begin position="17"/>
        <end position="74"/>
    </location>
</feature>
<keyword evidence="2 8" id="KW-0489">Methyltransferase</keyword>
<dbReference type="Gene3D" id="3.40.50.150">
    <property type="entry name" value="Vaccinia Virus protein VP39"/>
    <property type="match status" value="1"/>
</dbReference>
<dbReference type="SUPFAM" id="SSF53335">
    <property type="entry name" value="S-adenosyl-L-methionine-dependent methyltransferases"/>
    <property type="match status" value="1"/>
</dbReference>
<dbReference type="PANTHER" id="PTHR18895">
    <property type="entry name" value="HEMK METHYLTRANSFERASE"/>
    <property type="match status" value="1"/>
</dbReference>
<feature type="domain" description="Methyltransferase small" evidence="6">
    <location>
        <begin position="120"/>
        <end position="215"/>
    </location>
</feature>
<dbReference type="Pfam" id="PF05175">
    <property type="entry name" value="MTS"/>
    <property type="match status" value="1"/>
</dbReference>
<dbReference type="Gene3D" id="1.10.8.10">
    <property type="entry name" value="DNA helicase RuvA subunit, C-terminal domain"/>
    <property type="match status" value="1"/>
</dbReference>
<dbReference type="InterPro" id="IPR029063">
    <property type="entry name" value="SAM-dependent_MTases_sf"/>
</dbReference>
<evidence type="ECO:0000259" key="6">
    <source>
        <dbReference type="Pfam" id="PF05175"/>
    </source>
</evidence>
<evidence type="ECO:0000259" key="7">
    <source>
        <dbReference type="Pfam" id="PF17827"/>
    </source>
</evidence>
<keyword evidence="3" id="KW-0808">Transferase</keyword>
<dbReference type="GO" id="GO:0032259">
    <property type="term" value="P:methylation"/>
    <property type="evidence" value="ECO:0007669"/>
    <property type="project" value="UniProtKB-KW"/>
</dbReference>
<comment type="catalytic activity">
    <reaction evidence="5">
        <text>L-glutaminyl-[peptide chain release factor] + S-adenosyl-L-methionine = N(5)-methyl-L-glutaminyl-[peptide chain release factor] + S-adenosyl-L-homocysteine + H(+)</text>
        <dbReference type="Rhea" id="RHEA:42896"/>
        <dbReference type="Rhea" id="RHEA-COMP:10271"/>
        <dbReference type="Rhea" id="RHEA-COMP:10272"/>
        <dbReference type="ChEBI" id="CHEBI:15378"/>
        <dbReference type="ChEBI" id="CHEBI:30011"/>
        <dbReference type="ChEBI" id="CHEBI:57856"/>
        <dbReference type="ChEBI" id="CHEBI:59789"/>
        <dbReference type="ChEBI" id="CHEBI:61891"/>
        <dbReference type="EC" id="2.1.1.297"/>
    </reaction>
</comment>
<dbReference type="NCBIfam" id="TIGR00536">
    <property type="entry name" value="hemK_fam"/>
    <property type="match status" value="1"/>
</dbReference>
<dbReference type="InterPro" id="IPR040758">
    <property type="entry name" value="PrmC_N"/>
</dbReference>
<evidence type="ECO:0000313" key="8">
    <source>
        <dbReference type="EMBL" id="MBO8426402.1"/>
    </source>
</evidence>
<dbReference type="CDD" id="cd02440">
    <property type="entry name" value="AdoMet_MTases"/>
    <property type="match status" value="1"/>
</dbReference>
<reference evidence="8" key="2">
    <citation type="journal article" date="2021" name="PeerJ">
        <title>Extensive microbial diversity within the chicken gut microbiome revealed by metagenomics and culture.</title>
        <authorList>
            <person name="Gilroy R."/>
            <person name="Ravi A."/>
            <person name="Getino M."/>
            <person name="Pursley I."/>
            <person name="Horton D.L."/>
            <person name="Alikhan N.F."/>
            <person name="Baker D."/>
            <person name="Gharbi K."/>
            <person name="Hall N."/>
            <person name="Watson M."/>
            <person name="Adriaenssens E.M."/>
            <person name="Foster-Nyarko E."/>
            <person name="Jarju S."/>
            <person name="Secka A."/>
            <person name="Antonio M."/>
            <person name="Oren A."/>
            <person name="Chaudhuri R.R."/>
            <person name="La Ragione R."/>
            <person name="Hildebrand F."/>
            <person name="Pallen M.J."/>
        </authorList>
    </citation>
    <scope>NUCLEOTIDE SEQUENCE</scope>
    <source>
        <strain evidence="8">17113</strain>
    </source>
</reference>
<dbReference type="Pfam" id="PF17827">
    <property type="entry name" value="PrmC_N"/>
    <property type="match status" value="1"/>
</dbReference>
<proteinExistence type="predicted"/>
<accession>A0A9D9DGF6</accession>
<dbReference type="InterPro" id="IPR050320">
    <property type="entry name" value="N5-glutamine_MTase"/>
</dbReference>
<evidence type="ECO:0000256" key="5">
    <source>
        <dbReference type="ARBA" id="ARBA00048391"/>
    </source>
</evidence>
<dbReference type="PANTHER" id="PTHR18895:SF74">
    <property type="entry name" value="MTRF1L RELEASE FACTOR GLUTAMINE METHYLTRANSFERASE"/>
    <property type="match status" value="1"/>
</dbReference>
<dbReference type="Proteomes" id="UP000823634">
    <property type="component" value="Unassembled WGS sequence"/>
</dbReference>
<protein>
    <recommendedName>
        <fullName evidence="1">peptide chain release factor N(5)-glutamine methyltransferase</fullName>
        <ecNumber evidence="1">2.1.1.297</ecNumber>
    </recommendedName>
</protein>
<keyword evidence="4" id="KW-0949">S-adenosyl-L-methionine</keyword>
<dbReference type="GO" id="GO:0003676">
    <property type="term" value="F:nucleic acid binding"/>
    <property type="evidence" value="ECO:0007669"/>
    <property type="project" value="InterPro"/>
</dbReference>
<evidence type="ECO:0000256" key="4">
    <source>
        <dbReference type="ARBA" id="ARBA00022691"/>
    </source>
</evidence>
<dbReference type="AlphaFoldDB" id="A0A9D9DGF6"/>
<comment type="caution">
    <text evidence="8">The sequence shown here is derived from an EMBL/GenBank/DDBJ whole genome shotgun (WGS) entry which is preliminary data.</text>
</comment>
<name>A0A9D9DGF6_9FIRM</name>
<reference evidence="8" key="1">
    <citation type="submission" date="2020-10" db="EMBL/GenBank/DDBJ databases">
        <authorList>
            <person name="Gilroy R."/>
        </authorList>
    </citation>
    <scope>NUCLEOTIDE SEQUENCE</scope>
    <source>
        <strain evidence="8">17113</strain>
    </source>
</reference>
<dbReference type="GO" id="GO:0102559">
    <property type="term" value="F:peptide chain release factor N(5)-glutamine methyltransferase activity"/>
    <property type="evidence" value="ECO:0007669"/>
    <property type="project" value="UniProtKB-EC"/>
</dbReference>
<dbReference type="InterPro" id="IPR002052">
    <property type="entry name" value="DNA_methylase_N6_adenine_CS"/>
</dbReference>
<evidence type="ECO:0000256" key="2">
    <source>
        <dbReference type="ARBA" id="ARBA00022603"/>
    </source>
</evidence>
<organism evidence="8 9">
    <name type="scientific">Candidatus Alloenteromonas pullistercoris</name>
    <dbReference type="NCBI Taxonomy" id="2840785"/>
    <lineage>
        <taxon>Bacteria</taxon>
        <taxon>Bacillati</taxon>
        <taxon>Bacillota</taxon>
        <taxon>Bacillota incertae sedis</taxon>
        <taxon>Candidatus Alloenteromonas</taxon>
    </lineage>
</organism>
<dbReference type="EC" id="2.1.1.297" evidence="1"/>
<dbReference type="InterPro" id="IPR004556">
    <property type="entry name" value="HemK-like"/>
</dbReference>
<evidence type="ECO:0000256" key="3">
    <source>
        <dbReference type="ARBA" id="ARBA00022679"/>
    </source>
</evidence>
<evidence type="ECO:0000313" key="9">
    <source>
        <dbReference type="Proteomes" id="UP000823634"/>
    </source>
</evidence>
<dbReference type="EMBL" id="JADINA010000024">
    <property type="protein sequence ID" value="MBO8426402.1"/>
    <property type="molecule type" value="Genomic_DNA"/>
</dbReference>